<evidence type="ECO:0000256" key="1">
    <source>
        <dbReference type="SAM" id="MobiDB-lite"/>
    </source>
</evidence>
<feature type="domain" description="DUF4064" evidence="3">
    <location>
        <begin position="32"/>
        <end position="132"/>
    </location>
</feature>
<dbReference type="EMBL" id="JAVGJF010000010">
    <property type="protein sequence ID" value="MDQ7174946.1"/>
    <property type="molecule type" value="Genomic_DNA"/>
</dbReference>
<evidence type="ECO:0000313" key="4">
    <source>
        <dbReference type="EMBL" id="MDQ7174946.1"/>
    </source>
</evidence>
<feature type="transmembrane region" description="Helical" evidence="2">
    <location>
        <begin position="38"/>
        <end position="58"/>
    </location>
</feature>
<gene>
    <name evidence="4" type="ORF">RCF65_02980</name>
</gene>
<dbReference type="RefSeq" id="WP_037571746.1">
    <property type="nucleotide sequence ID" value="NZ_BMDK01000001.1"/>
</dbReference>
<evidence type="ECO:0000313" key="5">
    <source>
        <dbReference type="Proteomes" id="UP001240157"/>
    </source>
</evidence>
<dbReference type="AlphaFoldDB" id="A0ABD5AU05"/>
<dbReference type="Proteomes" id="UP001240157">
    <property type="component" value="Unassembled WGS sequence"/>
</dbReference>
<keyword evidence="2" id="KW-0472">Membrane</keyword>
<comment type="caution">
    <text evidence="4">The sequence shown here is derived from an EMBL/GenBank/DDBJ whole genome shotgun (WGS) entry which is preliminary data.</text>
</comment>
<reference evidence="4 5" key="1">
    <citation type="submission" date="2023-08" db="EMBL/GenBank/DDBJ databases">
        <title>Whole genome sequencing of Staphylococcus chromogenes NNSch 2386.</title>
        <authorList>
            <person name="Kropotov V.S."/>
            <person name="Boriskina E.V."/>
            <person name="Gordinskaya N.A."/>
            <person name="Shkurkina I.S."/>
            <person name="Kryazhev D.V."/>
            <person name="Alekseeva A.E."/>
            <person name="Makhova M.A."/>
        </authorList>
    </citation>
    <scope>NUCLEOTIDE SEQUENCE [LARGE SCALE GENOMIC DNA]</scope>
    <source>
        <strain evidence="4 5">NNSch 2386</strain>
    </source>
</reference>
<proteinExistence type="predicted"/>
<accession>A0ABD5AU05</accession>
<sequence>MADKYTYETSHAQNMNNDRAHYGNHQNYKPFKRTVEKVLTWIGIVLHALWALLIIGFGSQLPKLLQNKEIQQQLQQQGQDPSQLTEQSQNIIPMLFTVGIPLILALIAAFLFKKRILAGILLIVAALLALFLSASLIVAILWLIAGIMLLVRKPKNHHTDARYAQEPRRNHDEERYRHTNEDHHRVDHDVQRDGRHTNDVDHNRGYHDVTRTNHTNEHHDTHRQNNGVRENDHDFRDERQNLRNEPRDLKDKGSEAKERFNDFKDDRR</sequence>
<dbReference type="Pfam" id="PF13273">
    <property type="entry name" value="DUF4064"/>
    <property type="match status" value="1"/>
</dbReference>
<feature type="transmembrane region" description="Helical" evidence="2">
    <location>
        <begin position="91"/>
        <end position="112"/>
    </location>
</feature>
<evidence type="ECO:0000256" key="2">
    <source>
        <dbReference type="SAM" id="Phobius"/>
    </source>
</evidence>
<feature type="region of interest" description="Disordered" evidence="1">
    <location>
        <begin position="157"/>
        <end position="268"/>
    </location>
</feature>
<keyword evidence="2" id="KW-1133">Transmembrane helix</keyword>
<evidence type="ECO:0000259" key="3">
    <source>
        <dbReference type="Pfam" id="PF13273"/>
    </source>
</evidence>
<keyword evidence="2" id="KW-0812">Transmembrane</keyword>
<organism evidence="4 5">
    <name type="scientific">Staphylococcus chromogenes</name>
    <name type="common">Staphylococcus hyicus subsp. chromogenes</name>
    <dbReference type="NCBI Taxonomy" id="46126"/>
    <lineage>
        <taxon>Bacteria</taxon>
        <taxon>Bacillati</taxon>
        <taxon>Bacillota</taxon>
        <taxon>Bacilli</taxon>
        <taxon>Bacillales</taxon>
        <taxon>Staphylococcaceae</taxon>
        <taxon>Staphylococcus</taxon>
    </lineage>
</organism>
<name>A0ABD5AU05_STACR</name>
<feature type="transmembrane region" description="Helical" evidence="2">
    <location>
        <begin position="119"/>
        <end position="151"/>
    </location>
</feature>
<protein>
    <submittedName>
        <fullName evidence="4">DUF4064 domain-containing protein</fullName>
    </submittedName>
</protein>
<dbReference type="InterPro" id="IPR025273">
    <property type="entry name" value="DUF4064"/>
</dbReference>